<keyword evidence="1" id="KW-0812">Transmembrane</keyword>
<dbReference type="AlphaFoldDB" id="A0A8T8HR25"/>
<reference evidence="3" key="2">
    <citation type="submission" date="2021-04" db="EMBL/GenBank/DDBJ databases">
        <title>Saccharothrix algeriensis WGS.</title>
        <authorList>
            <person name="Stuskova K."/>
            <person name="Hakalova E."/>
            <person name="Tebbal A.B."/>
            <person name="Eichmeier A."/>
        </authorList>
    </citation>
    <scope>NUCLEOTIDE SEQUENCE</scope>
    <source>
        <strain evidence="3">NRRL B-24137</strain>
    </source>
</reference>
<keyword evidence="5" id="KW-1185">Reference proteome</keyword>
<dbReference type="EMBL" id="JAFBCL010000001">
    <property type="protein sequence ID" value="MBM7812289.1"/>
    <property type="molecule type" value="Genomic_DNA"/>
</dbReference>
<keyword evidence="1" id="KW-0472">Membrane</keyword>
<dbReference type="Proteomes" id="UP001195724">
    <property type="component" value="Unassembled WGS sequence"/>
</dbReference>
<evidence type="ECO:0000313" key="2">
    <source>
        <dbReference type="EMBL" id="MBM7812289.1"/>
    </source>
</evidence>
<evidence type="ECO:0000256" key="1">
    <source>
        <dbReference type="SAM" id="Phobius"/>
    </source>
</evidence>
<reference evidence="2 5" key="1">
    <citation type="submission" date="2021-01" db="EMBL/GenBank/DDBJ databases">
        <title>Sequencing the genomes of 1000 actinobacteria strains.</title>
        <authorList>
            <person name="Klenk H.-P."/>
        </authorList>
    </citation>
    <scope>NUCLEOTIDE SEQUENCE [LARGE SCALE GENOMIC DNA]</scope>
    <source>
        <strain evidence="2 5">DSM 44581</strain>
    </source>
</reference>
<dbReference type="EMBL" id="CP072788">
    <property type="protein sequence ID" value="QTR01073.1"/>
    <property type="molecule type" value="Genomic_DNA"/>
</dbReference>
<sequence length="292" mass="30851">MGTALLHGLIGLAVLLVLWPTRSAAARFLRSWGVANPTEAQAEHAVRYLRHRRLLYPPLFLLVPSAGAGISSLLRLPEPADNFLAPVIVALLIAEAVAALRPVRGPRVAALTRRRWRDLVPRWAIGLLLGFAGAAALLAGVGLTARSWALRAVAAEGHTHEHRAGIAQPVEVVVLVGAVLGLAAVLGVVRLAVRRGSVADPVADAALRTRSARVAVGIGMAWQAWMVNIAFNRLVTLSGLTHRRGDGPGWLALVPPSGLVNVALLLVAVVGWIWVANASGRVPYVAAAEPRR</sequence>
<evidence type="ECO:0000313" key="3">
    <source>
        <dbReference type="EMBL" id="QTR01073.1"/>
    </source>
</evidence>
<proteinExistence type="predicted"/>
<keyword evidence="1" id="KW-1133">Transmembrane helix</keyword>
<feature type="transmembrane region" description="Helical" evidence="1">
    <location>
        <begin position="214"/>
        <end position="231"/>
    </location>
</feature>
<protein>
    <submittedName>
        <fullName evidence="3">Uncharacterized protein</fullName>
    </submittedName>
</protein>
<name>A0A8T8HR25_9PSEU</name>
<feature type="transmembrane region" description="Helical" evidence="1">
    <location>
        <begin position="172"/>
        <end position="193"/>
    </location>
</feature>
<organism evidence="3 4">
    <name type="scientific">Saccharothrix algeriensis</name>
    <dbReference type="NCBI Taxonomy" id="173560"/>
    <lineage>
        <taxon>Bacteria</taxon>
        <taxon>Bacillati</taxon>
        <taxon>Actinomycetota</taxon>
        <taxon>Actinomycetes</taxon>
        <taxon>Pseudonocardiales</taxon>
        <taxon>Pseudonocardiaceae</taxon>
        <taxon>Saccharothrix</taxon>
    </lineage>
</organism>
<dbReference type="RefSeq" id="WP_204843072.1">
    <property type="nucleotide sequence ID" value="NZ_JAFBCL010000001.1"/>
</dbReference>
<gene>
    <name evidence="3" type="ORF">J7S33_16225</name>
    <name evidence="2" type="ORF">JOE68_003154</name>
</gene>
<evidence type="ECO:0000313" key="4">
    <source>
        <dbReference type="Proteomes" id="UP000671828"/>
    </source>
</evidence>
<feature type="transmembrane region" description="Helical" evidence="1">
    <location>
        <begin position="123"/>
        <end position="143"/>
    </location>
</feature>
<accession>A0A8T8HR25</accession>
<feature type="transmembrane region" description="Helical" evidence="1">
    <location>
        <begin position="83"/>
        <end position="103"/>
    </location>
</feature>
<dbReference type="Proteomes" id="UP000671828">
    <property type="component" value="Chromosome"/>
</dbReference>
<evidence type="ECO:0000313" key="5">
    <source>
        <dbReference type="Proteomes" id="UP001195724"/>
    </source>
</evidence>
<feature type="transmembrane region" description="Helical" evidence="1">
    <location>
        <begin position="251"/>
        <end position="275"/>
    </location>
</feature>